<dbReference type="OrthoDB" id="9810250at2"/>
<protein>
    <recommendedName>
        <fullName evidence="3">HTH tetR-type domain-containing protein</fullName>
    </recommendedName>
</protein>
<keyword evidence="1 2" id="KW-0238">DNA-binding</keyword>
<sequence length="201" mass="23551">MKKEDLRTRRTKKMILTAFMQLVEQKGFEQITVSDIANEAMINRATFYAHFKDKQDVYDYIFNQAFESFISVLAPIQIGHANRLQLQSIQIILTNAYEKIHQNRDFFKIILNANGTNYLREKLVPLLHITYAQIFEKLEVHENDFIVPTDFIIEYMTSTFITSLYWWIHQDSAFTPKQMAQLTIKLVGSNHLKVLGIAIDN</sequence>
<dbReference type="PATRIC" id="fig|1121865.3.peg.643"/>
<evidence type="ECO:0000256" key="1">
    <source>
        <dbReference type="ARBA" id="ARBA00023125"/>
    </source>
</evidence>
<dbReference type="EMBL" id="ASWJ01000003">
    <property type="protein sequence ID" value="EOW87507.1"/>
    <property type="molecule type" value="Genomic_DNA"/>
</dbReference>
<dbReference type="PROSITE" id="PS01081">
    <property type="entry name" value="HTH_TETR_1"/>
    <property type="match status" value="1"/>
</dbReference>
<evidence type="ECO:0000256" key="2">
    <source>
        <dbReference type="PROSITE-ProRule" id="PRU00335"/>
    </source>
</evidence>
<dbReference type="PRINTS" id="PR00455">
    <property type="entry name" value="HTHTETR"/>
</dbReference>
<feature type="DNA-binding region" description="H-T-H motif" evidence="2">
    <location>
        <begin position="32"/>
        <end position="51"/>
    </location>
</feature>
<dbReference type="STRING" id="1121865.OMW_00653"/>
<keyword evidence="5" id="KW-1185">Reference proteome</keyword>
<dbReference type="PROSITE" id="PS50977">
    <property type="entry name" value="HTH_TETR_2"/>
    <property type="match status" value="1"/>
</dbReference>
<accession>S1NEQ4</accession>
<evidence type="ECO:0000313" key="4">
    <source>
        <dbReference type="EMBL" id="EOW87507.1"/>
    </source>
</evidence>
<dbReference type="Gene3D" id="1.10.357.10">
    <property type="entry name" value="Tetracycline Repressor, domain 2"/>
    <property type="match status" value="1"/>
</dbReference>
<comment type="caution">
    <text evidence="4">The sequence shown here is derived from an EMBL/GenBank/DDBJ whole genome shotgun (WGS) entry which is preliminary data.</text>
</comment>
<dbReference type="PANTHER" id="PTHR43479">
    <property type="entry name" value="ACREF/ENVCD OPERON REPRESSOR-RELATED"/>
    <property type="match status" value="1"/>
</dbReference>
<dbReference type="Proteomes" id="UP000014113">
    <property type="component" value="Unassembled WGS sequence"/>
</dbReference>
<gene>
    <name evidence="4" type="ORF">I568_00551</name>
</gene>
<dbReference type="eggNOG" id="COG1309">
    <property type="taxonomic scope" value="Bacteria"/>
</dbReference>
<dbReference type="PANTHER" id="PTHR43479:SF7">
    <property type="entry name" value="TETR-FAMILY TRANSCRIPTIONAL REGULATOR"/>
    <property type="match status" value="1"/>
</dbReference>
<feature type="domain" description="HTH tetR-type" evidence="3">
    <location>
        <begin position="9"/>
        <end position="69"/>
    </location>
</feature>
<dbReference type="SUPFAM" id="SSF46689">
    <property type="entry name" value="Homeodomain-like"/>
    <property type="match status" value="1"/>
</dbReference>
<organism evidence="4 5">
    <name type="scientific">Enterococcus columbae DSM 7374 = ATCC 51263</name>
    <dbReference type="NCBI Taxonomy" id="1121865"/>
    <lineage>
        <taxon>Bacteria</taxon>
        <taxon>Bacillati</taxon>
        <taxon>Bacillota</taxon>
        <taxon>Bacilli</taxon>
        <taxon>Lactobacillales</taxon>
        <taxon>Enterococcaceae</taxon>
        <taxon>Enterococcus</taxon>
    </lineage>
</organism>
<dbReference type="InterPro" id="IPR009057">
    <property type="entry name" value="Homeodomain-like_sf"/>
</dbReference>
<dbReference type="Pfam" id="PF00440">
    <property type="entry name" value="TetR_N"/>
    <property type="match status" value="1"/>
</dbReference>
<evidence type="ECO:0000259" key="3">
    <source>
        <dbReference type="PROSITE" id="PS50977"/>
    </source>
</evidence>
<name>S1NEQ4_9ENTE</name>
<reference evidence="4 5" key="1">
    <citation type="submission" date="2013-03" db="EMBL/GenBank/DDBJ databases">
        <title>The Genome Sequence of Enterococcus columbae ATCC_51263 (PacBio/Illumina hybrid assembly).</title>
        <authorList>
            <consortium name="The Broad Institute Genomics Platform"/>
            <consortium name="The Broad Institute Genome Sequencing Center for Infectious Disease"/>
            <person name="Earl A."/>
            <person name="Russ C."/>
            <person name="Gilmore M."/>
            <person name="Surin D."/>
            <person name="Walker B."/>
            <person name="Young S."/>
            <person name="Zeng Q."/>
            <person name="Gargeya S."/>
            <person name="Fitzgerald M."/>
            <person name="Haas B."/>
            <person name="Abouelleil A."/>
            <person name="Allen A.W."/>
            <person name="Alvarado L."/>
            <person name="Arachchi H.M."/>
            <person name="Berlin A.M."/>
            <person name="Chapman S.B."/>
            <person name="Gainer-Dewar J."/>
            <person name="Goldberg J."/>
            <person name="Griggs A."/>
            <person name="Gujja S."/>
            <person name="Hansen M."/>
            <person name="Howarth C."/>
            <person name="Imamovic A."/>
            <person name="Ireland A."/>
            <person name="Larimer J."/>
            <person name="McCowan C."/>
            <person name="Murphy C."/>
            <person name="Pearson M."/>
            <person name="Poon T.W."/>
            <person name="Priest M."/>
            <person name="Roberts A."/>
            <person name="Saif S."/>
            <person name="Shea T."/>
            <person name="Sisk P."/>
            <person name="Sykes S."/>
            <person name="Wortman J."/>
            <person name="Nusbaum C."/>
            <person name="Birren B."/>
        </authorList>
    </citation>
    <scope>NUCLEOTIDE SEQUENCE [LARGE SCALE GENOMIC DNA]</scope>
    <source>
        <strain evidence="4 5">ATCC 51263</strain>
    </source>
</reference>
<dbReference type="InterPro" id="IPR039532">
    <property type="entry name" value="TetR_C_Firmicutes"/>
</dbReference>
<dbReference type="InterPro" id="IPR023772">
    <property type="entry name" value="DNA-bd_HTH_TetR-type_CS"/>
</dbReference>
<proteinExistence type="predicted"/>
<dbReference type="AlphaFoldDB" id="S1NEQ4"/>
<dbReference type="Pfam" id="PF14278">
    <property type="entry name" value="TetR_C_8"/>
    <property type="match status" value="1"/>
</dbReference>
<evidence type="ECO:0000313" key="5">
    <source>
        <dbReference type="Proteomes" id="UP000014113"/>
    </source>
</evidence>
<dbReference type="InterPro" id="IPR001647">
    <property type="entry name" value="HTH_TetR"/>
</dbReference>
<dbReference type="GO" id="GO:0003677">
    <property type="term" value="F:DNA binding"/>
    <property type="evidence" value="ECO:0007669"/>
    <property type="project" value="UniProtKB-UniRule"/>
</dbReference>
<dbReference type="RefSeq" id="WP_016182816.1">
    <property type="nucleotide sequence ID" value="NZ_JXKI01000006.1"/>
</dbReference>
<dbReference type="InterPro" id="IPR050624">
    <property type="entry name" value="HTH-type_Tx_Regulator"/>
</dbReference>